<evidence type="ECO:0008006" key="4">
    <source>
        <dbReference type="Google" id="ProtNLM"/>
    </source>
</evidence>
<proteinExistence type="predicted"/>
<dbReference type="EMBL" id="RBAK01000001">
    <property type="protein sequence ID" value="RKN51230.1"/>
    <property type="molecule type" value="Genomic_DNA"/>
</dbReference>
<dbReference type="Proteomes" id="UP000281726">
    <property type="component" value="Unassembled WGS sequence"/>
</dbReference>
<comment type="caution">
    <text evidence="2">The sequence shown here is derived from an EMBL/GenBank/DDBJ whole genome shotgun (WGS) entry which is preliminary data.</text>
</comment>
<accession>A0A3A9ZSP5</accession>
<keyword evidence="3" id="KW-1185">Reference proteome</keyword>
<feature type="compositionally biased region" description="Basic residues" evidence="1">
    <location>
        <begin position="21"/>
        <end position="36"/>
    </location>
</feature>
<reference evidence="2 3" key="1">
    <citation type="journal article" date="2004" name="Syst. Appl. Microbiol.">
        <title>Cryptoendolithic actinomycetes from antarctic sandstone rock samples: Micromonospora endolithica sp. nov. and two isolates related to Micromonospora coerulea Jensen 1932.</title>
        <authorList>
            <person name="Hirsch P."/>
            <person name="Mevs U."/>
            <person name="Kroppenstedt R.M."/>
            <person name="Schumann P."/>
            <person name="Stackebrandt E."/>
        </authorList>
    </citation>
    <scope>NUCLEOTIDE SEQUENCE [LARGE SCALE GENOMIC DNA]</scope>
    <source>
        <strain evidence="2 3">JCM 12677</strain>
    </source>
</reference>
<dbReference type="AlphaFoldDB" id="A0A3A9ZSP5"/>
<evidence type="ECO:0000313" key="3">
    <source>
        <dbReference type="Proteomes" id="UP000281726"/>
    </source>
</evidence>
<protein>
    <recommendedName>
        <fullName evidence="4">Preprotein translocase subunit SecA</fullName>
    </recommendedName>
</protein>
<gene>
    <name evidence="2" type="ORF">D7223_00465</name>
</gene>
<feature type="region of interest" description="Disordered" evidence="1">
    <location>
        <begin position="1"/>
        <end position="41"/>
    </location>
</feature>
<evidence type="ECO:0000313" key="2">
    <source>
        <dbReference type="EMBL" id="RKN51230.1"/>
    </source>
</evidence>
<organism evidence="2 3">
    <name type="scientific">Micromonospora endolithica</name>
    <dbReference type="NCBI Taxonomy" id="230091"/>
    <lineage>
        <taxon>Bacteria</taxon>
        <taxon>Bacillati</taxon>
        <taxon>Actinomycetota</taxon>
        <taxon>Actinomycetes</taxon>
        <taxon>Micromonosporales</taxon>
        <taxon>Micromonosporaceae</taxon>
        <taxon>Micromonospora</taxon>
    </lineage>
</organism>
<dbReference type="OrthoDB" id="5177790at2"/>
<evidence type="ECO:0000256" key="1">
    <source>
        <dbReference type="SAM" id="MobiDB-lite"/>
    </source>
</evidence>
<name>A0A3A9ZSP5_9ACTN</name>
<sequence length="826" mass="91351">MPARGASSERNRTYDLGVSGVKRRKAEKRRRLRRAKQVGASGRDLPRPIRLALEGLERFGQYAELGDLDAAAALAGARLTDAVQRIARLTAQCDAFDVLEYVRLHNAMANPETFQETEHEGSAAVIELVALIMAARGSRAASAGGDGDQPVMRPEQIVEDIQIAAREAFDAGSMLIMFGSALDADPLRRLSFGARLREVAVRNVAYGHMVEDTLTALFDQPAVQDACRRVMGCTVRQIRDVFSALQALHDEAWHGRFGALREFRQLADSDTATAGDLPPEVVAQARHLWAQVWDNPAACSTFTEEVIARSAGVDVETVRTVLDLYTTPLVQRPSAEVALEFFQGRSPLRVRPILRDPDGSFVVVHGGLLIPAIRERVEEALRLDQRAWDVYSKHRGQYVEQAAADLIAAHLPGCVTHLGLEYFVPATGAETEPARYTKVVEGDGLLICDDVAIIIEGKAVALRARSRTGDPLRLRQDLRRIVTDAGNQSERLRRRILDDGGLRLRDNSWLDLSGVCEVHAFAVSLEDLSGIATVTSDLVAAGLLTDSALPWTVSLHDLRIISELIDRPAELLLYLRRRTEPDITRRFHAVDELDFYLYFLAAKLYAEPDPDAVHRELPQLGAPRVRDRRKYRKQQLELLTSRTDALDAWYMHRLGYRRTPADKPRLMADRGLLQLVDNLAARAEPGWLAMSATLLGGDTPTQRRWAGLGERLAGQTRADGRPHSAAMPGGTRRGDSFVLVWMTHPPYVAPAAARAELARYASAKKHQWQLDRSFGLLYDGDTGALVATAYDNRLPGPDPQLDAVVTNMGLMGIEALRTIRPVPTQR</sequence>